<dbReference type="EMBL" id="PDDY01000004">
    <property type="protein sequence ID" value="PEH36933.1"/>
    <property type="molecule type" value="Genomic_DNA"/>
</dbReference>
<evidence type="ECO:0000256" key="3">
    <source>
        <dbReference type="ARBA" id="ARBA00023163"/>
    </source>
</evidence>
<keyword evidence="2" id="KW-0238">DNA-binding</keyword>
<dbReference type="PROSITE" id="PS01124">
    <property type="entry name" value="HTH_ARAC_FAMILY_2"/>
    <property type="match status" value="2"/>
</dbReference>
<proteinExistence type="predicted"/>
<sequence>MQPAPVEHHRFQSADPDEVSAFIRQIYADNRFAAHRAGARAISIAGQAWNGISICDVDYDIPFRFDSELARPNYLILSCTRGGARYSRGRLATDCAPGDVIPISSTGNSTCIAHDDGLAHLSVHVDAGQLNRFAAQWLGEPLDAPILFDLKPLRADVAAQWNLAAGCLRQMLLMAPVPEAAAQGIVEHMMKMLLEGQPHEHRQRFTNPHPADETLARSAIDLIRADPLRWKSITTLAHALGCATGMLEHAIRRHAGRTSAELLVEARLDRLHRALLSAGGAQGFVETLREHGFAISNRFLLAYERRFGEAPSSTWRRNPNRPLDATRVDAGTRDLCEASIDRYIDANLSRPIGVGDLAGLVGLSEYDTIEAFKAAFSRTPKQYLIERRLAHARAMLRDGSATILAIAMACGFGTQSHLTATMRMHFGETPGQIRKRGTGA</sequence>
<dbReference type="InterPro" id="IPR050204">
    <property type="entry name" value="AraC_XylS_family_regulators"/>
</dbReference>
<dbReference type="InterPro" id="IPR018060">
    <property type="entry name" value="HTH_AraC"/>
</dbReference>
<dbReference type="PROSITE" id="PS00041">
    <property type="entry name" value="HTH_ARAC_FAMILY_1"/>
    <property type="match status" value="1"/>
</dbReference>
<protein>
    <submittedName>
        <fullName evidence="5">AraC family transcriptional regulator</fullName>
    </submittedName>
</protein>
<feature type="domain" description="HTH araC/xylS-type" evidence="4">
    <location>
        <begin position="338"/>
        <end position="436"/>
    </location>
</feature>
<evidence type="ECO:0000313" key="6">
    <source>
        <dbReference type="Proteomes" id="UP000220629"/>
    </source>
</evidence>
<keyword evidence="1" id="KW-0805">Transcription regulation</keyword>
<evidence type="ECO:0000313" key="5">
    <source>
        <dbReference type="EMBL" id="PEH36933.1"/>
    </source>
</evidence>
<comment type="caution">
    <text evidence="5">The sequence shown here is derived from an EMBL/GenBank/DDBJ whole genome shotgun (WGS) entry which is preliminary data.</text>
</comment>
<evidence type="ECO:0000256" key="1">
    <source>
        <dbReference type="ARBA" id="ARBA00023015"/>
    </source>
</evidence>
<accession>A0A2A7S0C4</accession>
<dbReference type="InterPro" id="IPR035418">
    <property type="entry name" value="AraC-bd_2"/>
</dbReference>
<dbReference type="Pfam" id="PF12833">
    <property type="entry name" value="HTH_18"/>
    <property type="match status" value="1"/>
</dbReference>
<dbReference type="Proteomes" id="UP000220629">
    <property type="component" value="Unassembled WGS sequence"/>
</dbReference>
<dbReference type="GO" id="GO:0003700">
    <property type="term" value="F:DNA-binding transcription factor activity"/>
    <property type="evidence" value="ECO:0007669"/>
    <property type="project" value="InterPro"/>
</dbReference>
<keyword evidence="3" id="KW-0804">Transcription</keyword>
<name>A0A2A7S0C4_BURGA</name>
<evidence type="ECO:0000259" key="4">
    <source>
        <dbReference type="PROSITE" id="PS01124"/>
    </source>
</evidence>
<dbReference type="Pfam" id="PF14525">
    <property type="entry name" value="AraC_binding_2"/>
    <property type="match status" value="1"/>
</dbReference>
<dbReference type="InterPro" id="IPR009057">
    <property type="entry name" value="Homeodomain-like_sf"/>
</dbReference>
<evidence type="ECO:0000256" key="2">
    <source>
        <dbReference type="ARBA" id="ARBA00023125"/>
    </source>
</evidence>
<dbReference type="PANTHER" id="PTHR46796">
    <property type="entry name" value="HTH-TYPE TRANSCRIPTIONAL ACTIVATOR RHAS-RELATED"/>
    <property type="match status" value="1"/>
</dbReference>
<feature type="domain" description="HTH araC/xylS-type" evidence="4">
    <location>
        <begin position="217"/>
        <end position="317"/>
    </location>
</feature>
<dbReference type="SMART" id="SM00342">
    <property type="entry name" value="HTH_ARAC"/>
    <property type="match status" value="2"/>
</dbReference>
<dbReference type="GO" id="GO:0043565">
    <property type="term" value="F:sequence-specific DNA binding"/>
    <property type="evidence" value="ECO:0007669"/>
    <property type="project" value="InterPro"/>
</dbReference>
<gene>
    <name evidence="5" type="ORF">CRM94_20325</name>
</gene>
<dbReference type="SUPFAM" id="SSF46689">
    <property type="entry name" value="Homeodomain-like"/>
    <property type="match status" value="2"/>
</dbReference>
<organism evidence="5 6">
    <name type="scientific">Burkholderia gladioli</name>
    <name type="common">Pseudomonas marginata</name>
    <name type="synonym">Phytomonas marginata</name>
    <dbReference type="NCBI Taxonomy" id="28095"/>
    <lineage>
        <taxon>Bacteria</taxon>
        <taxon>Pseudomonadati</taxon>
        <taxon>Pseudomonadota</taxon>
        <taxon>Betaproteobacteria</taxon>
        <taxon>Burkholderiales</taxon>
        <taxon>Burkholderiaceae</taxon>
        <taxon>Burkholderia</taxon>
    </lineage>
</organism>
<dbReference type="Gene3D" id="1.10.10.60">
    <property type="entry name" value="Homeodomain-like"/>
    <property type="match status" value="2"/>
</dbReference>
<dbReference type="InterPro" id="IPR018062">
    <property type="entry name" value="HTH_AraC-typ_CS"/>
</dbReference>
<dbReference type="RefSeq" id="WP_096750189.1">
    <property type="nucleotide sequence ID" value="NZ_CADEPO010000001.1"/>
</dbReference>
<reference evidence="6" key="1">
    <citation type="submission" date="2017-09" db="EMBL/GenBank/DDBJ databases">
        <title>FDA dAtabase for Regulatory Grade micrObial Sequences (FDA-ARGOS): Supporting development and validation of Infectious Disease Dx tests.</title>
        <authorList>
            <person name="Minogue T."/>
            <person name="Wolcott M."/>
            <person name="Wasieloski L."/>
            <person name="Aguilar W."/>
            <person name="Moore D."/>
            <person name="Tallon L."/>
            <person name="Sadzewicz L."/>
            <person name="Ott S."/>
            <person name="Zhao X."/>
            <person name="Nagaraj S."/>
            <person name="Vavikolanu K."/>
            <person name="Aluvathingal J."/>
            <person name="Nadendla S."/>
            <person name="Sichtig H."/>
        </authorList>
    </citation>
    <scope>NUCLEOTIDE SEQUENCE [LARGE SCALE GENOMIC DNA]</scope>
    <source>
        <strain evidence="6">FDAARGOS_390</strain>
    </source>
</reference>
<dbReference type="AlphaFoldDB" id="A0A2A7S0C4"/>